<dbReference type="GO" id="GO:0046983">
    <property type="term" value="F:protein dimerization activity"/>
    <property type="evidence" value="ECO:0007669"/>
    <property type="project" value="InterPro"/>
</dbReference>
<keyword evidence="6" id="KW-0175">Coiled coil</keyword>
<dbReference type="AlphaFoldDB" id="A0AAW2CYT9"/>
<dbReference type="InterPro" id="IPR036879">
    <property type="entry name" value="TF_MADSbox_sf"/>
</dbReference>
<name>A0AAW2CYT9_9ROSI</name>
<sequence length="241" mass="27133">MSLTTFSNLTPSSRRCSTLESTTAMVMPKKTQGRQKVEMKELNGNQRQVTFSKRRAGLFKKAGELSVLSGAEIAVIVISKKDKVFCFGHPDVETILNRYLTGGDDATLAESSQKHVAVNEFNMQYDEAQRELAMEKNRLKEIEEDVKMKKMTGSGGFWWDKPLDENMGLEEMQHYLWSLQEARKKVAAKLDERMSMRMGKSSLMSSMDMGNNNFVNPNLNGGNNNGGVFDSHGYGFELGQY</sequence>
<evidence type="ECO:0000259" key="7">
    <source>
        <dbReference type="PROSITE" id="PS50066"/>
    </source>
</evidence>
<evidence type="ECO:0000256" key="5">
    <source>
        <dbReference type="ARBA" id="ARBA00023242"/>
    </source>
</evidence>
<dbReference type="GO" id="GO:0005634">
    <property type="term" value="C:nucleus"/>
    <property type="evidence" value="ECO:0007669"/>
    <property type="project" value="UniProtKB-SubCell"/>
</dbReference>
<keyword evidence="9" id="KW-1185">Reference proteome</keyword>
<organism evidence="8 9">
    <name type="scientific">Lithocarpus litseifolius</name>
    <dbReference type="NCBI Taxonomy" id="425828"/>
    <lineage>
        <taxon>Eukaryota</taxon>
        <taxon>Viridiplantae</taxon>
        <taxon>Streptophyta</taxon>
        <taxon>Embryophyta</taxon>
        <taxon>Tracheophyta</taxon>
        <taxon>Spermatophyta</taxon>
        <taxon>Magnoliopsida</taxon>
        <taxon>eudicotyledons</taxon>
        <taxon>Gunneridae</taxon>
        <taxon>Pentapetalae</taxon>
        <taxon>rosids</taxon>
        <taxon>fabids</taxon>
        <taxon>Fagales</taxon>
        <taxon>Fagaceae</taxon>
        <taxon>Lithocarpus</taxon>
    </lineage>
</organism>
<keyword evidence="4" id="KW-0804">Transcription</keyword>
<dbReference type="PROSITE" id="PS50066">
    <property type="entry name" value="MADS_BOX_2"/>
    <property type="match status" value="1"/>
</dbReference>
<evidence type="ECO:0000313" key="8">
    <source>
        <dbReference type="EMBL" id="KAL0003465.1"/>
    </source>
</evidence>
<dbReference type="GO" id="GO:0000978">
    <property type="term" value="F:RNA polymerase II cis-regulatory region sequence-specific DNA binding"/>
    <property type="evidence" value="ECO:0007669"/>
    <property type="project" value="TreeGrafter"/>
</dbReference>
<dbReference type="SUPFAM" id="SSF55455">
    <property type="entry name" value="SRF-like"/>
    <property type="match status" value="1"/>
</dbReference>
<dbReference type="FunFam" id="3.40.1810.10:FF:000006">
    <property type="entry name" value="Agamous-like MADS-box protein AGL62"/>
    <property type="match status" value="1"/>
</dbReference>
<feature type="coiled-coil region" evidence="6">
    <location>
        <begin position="118"/>
        <end position="152"/>
    </location>
</feature>
<gene>
    <name evidence="8" type="ORF">SO802_017246</name>
</gene>
<dbReference type="PANTHER" id="PTHR11945">
    <property type="entry name" value="MADS BOX PROTEIN"/>
    <property type="match status" value="1"/>
</dbReference>
<evidence type="ECO:0000256" key="2">
    <source>
        <dbReference type="ARBA" id="ARBA00023015"/>
    </source>
</evidence>
<comment type="caution">
    <text evidence="8">The sequence shown here is derived from an EMBL/GenBank/DDBJ whole genome shotgun (WGS) entry which is preliminary data.</text>
</comment>
<dbReference type="Proteomes" id="UP001459277">
    <property type="component" value="Unassembled WGS sequence"/>
</dbReference>
<dbReference type="SMART" id="SM00432">
    <property type="entry name" value="MADS"/>
    <property type="match status" value="1"/>
</dbReference>
<keyword evidence="5" id="KW-0539">Nucleus</keyword>
<reference evidence="8 9" key="1">
    <citation type="submission" date="2024-01" db="EMBL/GenBank/DDBJ databases">
        <title>A telomere-to-telomere, gap-free genome of sweet tea (Lithocarpus litseifolius).</title>
        <authorList>
            <person name="Zhou J."/>
        </authorList>
    </citation>
    <scope>NUCLEOTIDE SEQUENCE [LARGE SCALE GENOMIC DNA]</scope>
    <source>
        <strain evidence="8">Zhou-2022a</strain>
        <tissue evidence="8">Leaf</tissue>
    </source>
</reference>
<evidence type="ECO:0000256" key="1">
    <source>
        <dbReference type="ARBA" id="ARBA00004123"/>
    </source>
</evidence>
<dbReference type="EMBL" id="JAZDWU010000005">
    <property type="protein sequence ID" value="KAL0003465.1"/>
    <property type="molecule type" value="Genomic_DNA"/>
</dbReference>
<evidence type="ECO:0000256" key="3">
    <source>
        <dbReference type="ARBA" id="ARBA00023125"/>
    </source>
</evidence>
<dbReference type="InterPro" id="IPR002100">
    <property type="entry name" value="TF_MADSbox"/>
</dbReference>
<evidence type="ECO:0000256" key="6">
    <source>
        <dbReference type="SAM" id="Coils"/>
    </source>
</evidence>
<comment type="subcellular location">
    <subcellularLocation>
        <location evidence="1">Nucleus</location>
    </subcellularLocation>
</comment>
<proteinExistence type="predicted"/>
<dbReference type="Gene3D" id="3.40.1810.10">
    <property type="entry name" value="Transcription factor, MADS-box"/>
    <property type="match status" value="1"/>
</dbReference>
<dbReference type="PANTHER" id="PTHR11945:SF781">
    <property type="entry name" value="MADS-BOX DOMAIN-CONTAINING PROTEIN"/>
    <property type="match status" value="1"/>
</dbReference>
<protein>
    <recommendedName>
        <fullName evidence="7">MADS-box domain-containing protein</fullName>
    </recommendedName>
</protein>
<keyword evidence="3" id="KW-0238">DNA-binding</keyword>
<feature type="domain" description="MADS-box" evidence="7">
    <location>
        <begin position="32"/>
        <end position="91"/>
    </location>
</feature>
<dbReference type="PRINTS" id="PR00404">
    <property type="entry name" value="MADSDOMAIN"/>
</dbReference>
<accession>A0AAW2CYT9</accession>
<keyword evidence="2" id="KW-0805">Transcription regulation</keyword>
<dbReference type="GO" id="GO:0000981">
    <property type="term" value="F:DNA-binding transcription factor activity, RNA polymerase II-specific"/>
    <property type="evidence" value="ECO:0007669"/>
    <property type="project" value="TreeGrafter"/>
</dbReference>
<evidence type="ECO:0000313" key="9">
    <source>
        <dbReference type="Proteomes" id="UP001459277"/>
    </source>
</evidence>
<evidence type="ECO:0000256" key="4">
    <source>
        <dbReference type="ARBA" id="ARBA00023163"/>
    </source>
</evidence>
<dbReference type="Pfam" id="PF00319">
    <property type="entry name" value="SRF-TF"/>
    <property type="match status" value="1"/>
</dbReference>